<dbReference type="EMBL" id="UINC01060673">
    <property type="protein sequence ID" value="SVB85417.1"/>
    <property type="molecule type" value="Genomic_DNA"/>
</dbReference>
<protein>
    <submittedName>
        <fullName evidence="1">Uncharacterized protein</fullName>
    </submittedName>
</protein>
<gene>
    <name evidence="1" type="ORF">METZ01_LOCUS238271</name>
</gene>
<sequence length="28" mass="3149">AVGNNNIPMIDEVMIKLKILFDFTVLSL</sequence>
<proteinExistence type="predicted"/>
<evidence type="ECO:0000313" key="1">
    <source>
        <dbReference type="EMBL" id="SVB85417.1"/>
    </source>
</evidence>
<name>A0A382HEW3_9ZZZZ</name>
<organism evidence="1">
    <name type="scientific">marine metagenome</name>
    <dbReference type="NCBI Taxonomy" id="408172"/>
    <lineage>
        <taxon>unclassified sequences</taxon>
        <taxon>metagenomes</taxon>
        <taxon>ecological metagenomes</taxon>
    </lineage>
</organism>
<dbReference type="AlphaFoldDB" id="A0A382HEW3"/>
<accession>A0A382HEW3</accession>
<reference evidence="1" key="1">
    <citation type="submission" date="2018-05" db="EMBL/GenBank/DDBJ databases">
        <authorList>
            <person name="Lanie J.A."/>
            <person name="Ng W.-L."/>
            <person name="Kazmierczak K.M."/>
            <person name="Andrzejewski T.M."/>
            <person name="Davidsen T.M."/>
            <person name="Wayne K.J."/>
            <person name="Tettelin H."/>
            <person name="Glass J.I."/>
            <person name="Rusch D."/>
            <person name="Podicherti R."/>
            <person name="Tsui H.-C.T."/>
            <person name="Winkler M.E."/>
        </authorList>
    </citation>
    <scope>NUCLEOTIDE SEQUENCE</scope>
</reference>
<feature type="non-terminal residue" evidence="1">
    <location>
        <position position="1"/>
    </location>
</feature>